<keyword evidence="3" id="KW-1185">Reference proteome</keyword>
<gene>
    <name evidence="2" type="ORF">YYC_05538</name>
</gene>
<name>V7PAR7_PLAYE</name>
<dbReference type="Pfam" id="PF06022">
    <property type="entry name" value="Cir_Bir_Yir"/>
    <property type="match status" value="1"/>
</dbReference>
<accession>V7PAR7</accession>
<dbReference type="InterPro" id="IPR006477">
    <property type="entry name" value="Yir_bir_cir"/>
</dbReference>
<evidence type="ECO:0000313" key="3">
    <source>
        <dbReference type="Proteomes" id="UP000018538"/>
    </source>
</evidence>
<dbReference type="AlphaFoldDB" id="V7PAR7"/>
<dbReference type="Proteomes" id="UP000018538">
    <property type="component" value="Unassembled WGS sequence"/>
</dbReference>
<dbReference type="EMBL" id="KI635819">
    <property type="protein sequence ID" value="ETB56499.1"/>
    <property type="molecule type" value="Genomic_DNA"/>
</dbReference>
<reference evidence="2 3" key="1">
    <citation type="submission" date="2013-11" db="EMBL/GenBank/DDBJ databases">
        <title>The Genome Sequence of Plasmodium yoelii 17X.</title>
        <authorList>
            <consortium name="The Broad Institute Genomics Platform"/>
            <consortium name="The Broad Institute Genome Sequencing Center for Infectious Disease"/>
            <person name="Neafsey D."/>
            <person name="Adams J."/>
            <person name="Walker B."/>
            <person name="Young S.K."/>
            <person name="Zeng Q."/>
            <person name="Gargeya S."/>
            <person name="Fitzgerald M."/>
            <person name="Haas B."/>
            <person name="Abouelleil A."/>
            <person name="Alvarado L."/>
            <person name="Chapman S.B."/>
            <person name="Gainer-Dewar J."/>
            <person name="Goldberg J."/>
            <person name="Griggs A."/>
            <person name="Gujja S."/>
            <person name="Hansen M."/>
            <person name="Howarth C."/>
            <person name="Imamovic A."/>
            <person name="Ireland A."/>
            <person name="Larimer J."/>
            <person name="McCowan C."/>
            <person name="Murphy C."/>
            <person name="Pearson M."/>
            <person name="Poon T.W."/>
            <person name="Priest M."/>
            <person name="Roberts A."/>
            <person name="Saif S."/>
            <person name="Shea T."/>
            <person name="Sykes S."/>
            <person name="Wortman J."/>
            <person name="Nusbaum C."/>
            <person name="Birren B."/>
        </authorList>
    </citation>
    <scope>NUCLEOTIDE SEQUENCE [LARGE SCALE GENOMIC DNA]</scope>
    <source>
        <strain evidence="2 3">17X</strain>
    </source>
</reference>
<dbReference type="NCBIfam" id="TIGR01590">
    <property type="entry name" value="yir-bir-cir_Pla"/>
    <property type="match status" value="1"/>
</dbReference>
<sequence length="307" mass="35821">MYHSLCGSFDTLRNYLPDELDKSTRRDFHDLGSIRDYCPNGDSEKNECKTDLDKIKAGFLCLFEQIIVNNINFLSKEQTKAFIIYIMIWLNYMLNLKDVNNINKINDFYTKYTEDNMNYTKCKSDDTDCNIILKDKLGYDNFTEIINKRKDLLNIKFEDASKVYDSFKLLCNMFYEVNANTPDSEKYLRIANQFVEKYKELNGDSDITEDSPYYQVLSTLSNDYNNIINECTINLFNCKNFPSLPTYSRRSVIKNTLISIAFIFASVSIFLGIAYKRKNKKYKENESLIYDSKSSTVSGIVIMIGIF</sequence>
<keyword evidence="1" id="KW-1133">Transmembrane helix</keyword>
<evidence type="ECO:0000313" key="2">
    <source>
        <dbReference type="EMBL" id="ETB56499.1"/>
    </source>
</evidence>
<keyword evidence="1" id="KW-0472">Membrane</keyword>
<feature type="transmembrane region" description="Helical" evidence="1">
    <location>
        <begin position="257"/>
        <end position="275"/>
    </location>
</feature>
<organism evidence="2 3">
    <name type="scientific">Plasmodium yoelii 17X</name>
    <dbReference type="NCBI Taxonomy" id="1323249"/>
    <lineage>
        <taxon>Eukaryota</taxon>
        <taxon>Sar</taxon>
        <taxon>Alveolata</taxon>
        <taxon>Apicomplexa</taxon>
        <taxon>Aconoidasida</taxon>
        <taxon>Haemosporida</taxon>
        <taxon>Plasmodiidae</taxon>
        <taxon>Plasmodium</taxon>
        <taxon>Plasmodium (Vinckeia)</taxon>
    </lineage>
</organism>
<evidence type="ECO:0000256" key="1">
    <source>
        <dbReference type="SAM" id="Phobius"/>
    </source>
</evidence>
<protein>
    <submittedName>
        <fullName evidence="2">Uncharacterized protein</fullName>
    </submittedName>
</protein>
<proteinExistence type="predicted"/>
<keyword evidence="1" id="KW-0812">Transmembrane</keyword>